<keyword evidence="2" id="KW-1185">Reference proteome</keyword>
<gene>
    <name evidence="1" type="ORF">CAP_0264</name>
</gene>
<dbReference type="OrthoDB" id="9830394at2"/>
<evidence type="ECO:0000313" key="2">
    <source>
        <dbReference type="Proteomes" id="UP000019678"/>
    </source>
</evidence>
<dbReference type="eggNOG" id="COG3628">
    <property type="taxonomic scope" value="Bacteria"/>
</dbReference>
<dbReference type="Proteomes" id="UP000019678">
    <property type="component" value="Unassembled WGS sequence"/>
</dbReference>
<name>A0A017TFZ1_9BACT</name>
<comment type="caution">
    <text evidence="1">The sequence shown here is derived from an EMBL/GenBank/DDBJ whole genome shotgun (WGS) entry which is preliminary data.</text>
</comment>
<reference evidence="1 2" key="1">
    <citation type="submission" date="2013-05" db="EMBL/GenBank/DDBJ databases">
        <title>Genome assembly of Chondromyces apiculatus DSM 436.</title>
        <authorList>
            <person name="Sharma G."/>
            <person name="Khatri I."/>
            <person name="Kaur C."/>
            <person name="Mayilraj S."/>
            <person name="Subramanian S."/>
        </authorList>
    </citation>
    <scope>NUCLEOTIDE SEQUENCE [LARGE SCALE GENOMIC DNA]</scope>
    <source>
        <strain evidence="1 2">DSM 436</strain>
    </source>
</reference>
<dbReference type="Gene3D" id="1.25.40.10">
    <property type="entry name" value="Tetratricopeptide repeat domain"/>
    <property type="match status" value="1"/>
</dbReference>
<dbReference type="RefSeq" id="WP_044237855.1">
    <property type="nucleotide sequence ID" value="NZ_ASRX01000010.1"/>
</dbReference>
<proteinExistence type="predicted"/>
<evidence type="ECO:0008006" key="3">
    <source>
        <dbReference type="Google" id="ProtNLM"/>
    </source>
</evidence>
<dbReference type="EMBL" id="ASRX01000010">
    <property type="protein sequence ID" value="EYF07511.1"/>
    <property type="molecule type" value="Genomic_DNA"/>
</dbReference>
<organism evidence="1 2">
    <name type="scientific">Chondromyces apiculatus DSM 436</name>
    <dbReference type="NCBI Taxonomy" id="1192034"/>
    <lineage>
        <taxon>Bacteria</taxon>
        <taxon>Pseudomonadati</taxon>
        <taxon>Myxococcota</taxon>
        <taxon>Polyangia</taxon>
        <taxon>Polyangiales</taxon>
        <taxon>Polyangiaceae</taxon>
        <taxon>Chondromyces</taxon>
    </lineage>
</organism>
<sequence length="324" mass="33665">MLTALLLAPAPALAAPGQCSAKERKDAGALADKAFEQFEAADYRAAIDSFGQAEEKCHSPRLLVFIARAHMGLGELLRARDLLQQAASEPLTPRSPPSFREAQTEARKELDALKPRIPVIQVTLSGTSTDVARATVNGEETSLETLQQGLDVDPGKYTVRVEAPGVAPTERRLILRESRVERLEIVLQPQETTAPPPPESTSSSLAPTIAAFSVGALGLGLGVVTGVMSSSAVSDIKSRCNGNDCLKSDEDAAARAGTLGNLSTAGFILGGLGVATGAVLLIVRASGGGSDGEDDTEAEPSTAIRIPEVQVGIGPGSILLHGRF</sequence>
<evidence type="ECO:0000313" key="1">
    <source>
        <dbReference type="EMBL" id="EYF07511.1"/>
    </source>
</evidence>
<accession>A0A017TFZ1</accession>
<dbReference type="STRING" id="1192034.CAP_0264"/>
<dbReference type="InterPro" id="IPR011990">
    <property type="entry name" value="TPR-like_helical_dom_sf"/>
</dbReference>
<dbReference type="AlphaFoldDB" id="A0A017TFZ1"/>
<protein>
    <recommendedName>
        <fullName evidence="3">PEGA domain-containing protein</fullName>
    </recommendedName>
</protein>